<feature type="binding site" evidence="4">
    <location>
        <position position="83"/>
    </location>
    <ligand>
        <name>Ca(2+)</name>
        <dbReference type="ChEBI" id="CHEBI:29108"/>
    </ligand>
</feature>
<feature type="binding site" evidence="4">
    <location>
        <position position="62"/>
    </location>
    <ligand>
        <name>Ca(2+)</name>
        <dbReference type="ChEBI" id="CHEBI:29108"/>
    </ligand>
</feature>
<keyword evidence="7" id="KW-0732">Signal</keyword>
<dbReference type="GO" id="GO:0005509">
    <property type="term" value="F:calcium ion binding"/>
    <property type="evidence" value="ECO:0007669"/>
    <property type="project" value="InterPro"/>
</dbReference>
<dbReference type="GO" id="GO:0008289">
    <property type="term" value="F:lipid binding"/>
    <property type="evidence" value="ECO:0007669"/>
    <property type="project" value="TreeGrafter"/>
</dbReference>
<keyword evidence="9" id="KW-1185">Reference proteome</keyword>
<dbReference type="GO" id="GO:0005576">
    <property type="term" value="C:extracellular region"/>
    <property type="evidence" value="ECO:0007669"/>
    <property type="project" value="UniProtKB-SubCell"/>
</dbReference>
<feature type="chain" id="PRO_5041672097" evidence="7">
    <location>
        <begin position="31"/>
        <end position="316"/>
    </location>
</feature>
<evidence type="ECO:0000256" key="2">
    <source>
        <dbReference type="ARBA" id="ARBA00022525"/>
    </source>
</evidence>
<keyword evidence="4" id="KW-0479">Metal-binding</keyword>
<protein>
    <submittedName>
        <fullName evidence="8">Uncharacterized protein</fullName>
    </submittedName>
</protein>
<dbReference type="GO" id="GO:0009860">
    <property type="term" value="P:pollen tube growth"/>
    <property type="evidence" value="ECO:0007669"/>
    <property type="project" value="TreeGrafter"/>
</dbReference>
<dbReference type="GO" id="GO:0009846">
    <property type="term" value="P:pollen germination"/>
    <property type="evidence" value="ECO:0007669"/>
    <property type="project" value="TreeGrafter"/>
</dbReference>
<evidence type="ECO:0000313" key="9">
    <source>
        <dbReference type="Proteomes" id="UP001187192"/>
    </source>
</evidence>
<dbReference type="PANTHER" id="PTHR11716">
    <property type="entry name" value="PHOSPHOLIPASE A2 FAMILY MEMBER"/>
    <property type="match status" value="1"/>
</dbReference>
<feature type="signal peptide" evidence="7">
    <location>
        <begin position="1"/>
        <end position="30"/>
    </location>
</feature>
<accession>A0AA88AEA9</accession>
<feature type="disulfide bond" evidence="5">
    <location>
        <begin position="59"/>
        <end position="79"/>
    </location>
</feature>
<name>A0AA88AEA9_FICCA</name>
<feature type="binding site" evidence="4">
    <location>
        <position position="60"/>
    </location>
    <ligand>
        <name>Ca(2+)</name>
        <dbReference type="ChEBI" id="CHEBI:29108"/>
    </ligand>
</feature>
<dbReference type="GO" id="GO:0004623">
    <property type="term" value="F:phospholipase A2 activity"/>
    <property type="evidence" value="ECO:0007669"/>
    <property type="project" value="InterPro"/>
</dbReference>
<dbReference type="InterPro" id="IPR036444">
    <property type="entry name" value="PLipase_A2_dom_sf"/>
</dbReference>
<proteinExistence type="predicted"/>
<evidence type="ECO:0000256" key="3">
    <source>
        <dbReference type="ARBA" id="ARBA00023157"/>
    </source>
</evidence>
<organism evidence="8 9">
    <name type="scientific">Ficus carica</name>
    <name type="common">Common fig</name>
    <dbReference type="NCBI Taxonomy" id="3494"/>
    <lineage>
        <taxon>Eukaryota</taxon>
        <taxon>Viridiplantae</taxon>
        <taxon>Streptophyta</taxon>
        <taxon>Embryophyta</taxon>
        <taxon>Tracheophyta</taxon>
        <taxon>Spermatophyta</taxon>
        <taxon>Magnoliopsida</taxon>
        <taxon>eudicotyledons</taxon>
        <taxon>Gunneridae</taxon>
        <taxon>Pentapetalae</taxon>
        <taxon>rosids</taxon>
        <taxon>fabids</taxon>
        <taxon>Rosales</taxon>
        <taxon>Moraceae</taxon>
        <taxon>Ficeae</taxon>
        <taxon>Ficus</taxon>
    </lineage>
</organism>
<keyword evidence="2" id="KW-0964">Secreted</keyword>
<dbReference type="Proteomes" id="UP001187192">
    <property type="component" value="Unassembled WGS sequence"/>
</dbReference>
<keyword evidence="4" id="KW-0106">Calcium</keyword>
<evidence type="ECO:0000256" key="1">
    <source>
        <dbReference type="ARBA" id="ARBA00004613"/>
    </source>
</evidence>
<sequence>MSRGVGVPARTRVAAGFAVVFISLTVVAHCSNNESEVKCSKTCVAENCNSVGIRYGKFCGVGWTGCPGEKPCDDLDACCKIHDECVTKKVSLNTAIEALAFELAVFLYARFLLLPNVLVVVLDHLAFKFSLKRRILLEVIGILELIECILPGFERHIDLRHRLIDIKCHEKFKKCIKKVQKSGKVGFSRACPYETAVPTMVQGMDLAILLSQFGNSNDELRLLSVSPLPCPLFITLVFLPIGAHLLVGLAGHSSPNRYLAGLASQPLSNRDKKLGAGHGGEQIFDGEGRPRGEQGGGGSQNPPAGREFKQIIKRDF</sequence>
<comment type="subcellular location">
    <subcellularLocation>
        <location evidence="1">Secreted</location>
    </subcellularLocation>
</comment>
<dbReference type="GO" id="GO:0050482">
    <property type="term" value="P:arachidonate secretion"/>
    <property type="evidence" value="ECO:0007669"/>
    <property type="project" value="InterPro"/>
</dbReference>
<evidence type="ECO:0000256" key="5">
    <source>
        <dbReference type="PIRSR" id="PIRSR601211-3"/>
    </source>
</evidence>
<evidence type="ECO:0000256" key="6">
    <source>
        <dbReference type="SAM" id="MobiDB-lite"/>
    </source>
</evidence>
<evidence type="ECO:0000256" key="7">
    <source>
        <dbReference type="SAM" id="SignalP"/>
    </source>
</evidence>
<dbReference type="GO" id="GO:0016042">
    <property type="term" value="P:lipid catabolic process"/>
    <property type="evidence" value="ECO:0007669"/>
    <property type="project" value="InterPro"/>
</dbReference>
<evidence type="ECO:0000313" key="8">
    <source>
        <dbReference type="EMBL" id="GMN50705.1"/>
    </source>
</evidence>
<dbReference type="PANTHER" id="PTHR11716:SF99">
    <property type="entry name" value="PHOSPHOLIPASE A2-DELTA-RELATED"/>
    <property type="match status" value="1"/>
</dbReference>
<keyword evidence="3 5" id="KW-1015">Disulfide bond</keyword>
<comment type="cofactor">
    <cofactor evidence="4">
        <name>Ca(2+)</name>
        <dbReference type="ChEBI" id="CHEBI:29108"/>
    </cofactor>
    <text evidence="4">Binds 1 Ca(2+) ion per subunit.</text>
</comment>
<comment type="caution">
    <text evidence="8">The sequence shown here is derived from an EMBL/GenBank/DDBJ whole genome shotgun (WGS) entry which is preliminary data.</text>
</comment>
<gene>
    <name evidence="8" type="ORF">TIFTF001_019857</name>
</gene>
<dbReference type="EMBL" id="BTGU01000034">
    <property type="protein sequence ID" value="GMN50705.1"/>
    <property type="molecule type" value="Genomic_DNA"/>
</dbReference>
<dbReference type="Gene3D" id="1.20.90.10">
    <property type="entry name" value="Phospholipase A2 domain"/>
    <property type="match status" value="1"/>
</dbReference>
<dbReference type="GO" id="GO:0006644">
    <property type="term" value="P:phospholipid metabolic process"/>
    <property type="evidence" value="ECO:0007669"/>
    <property type="project" value="InterPro"/>
</dbReference>
<dbReference type="SUPFAM" id="SSF48619">
    <property type="entry name" value="Phospholipase A2, PLA2"/>
    <property type="match status" value="1"/>
</dbReference>
<evidence type="ECO:0000256" key="4">
    <source>
        <dbReference type="PIRSR" id="PIRSR601211-2"/>
    </source>
</evidence>
<dbReference type="GO" id="GO:0009555">
    <property type="term" value="P:pollen development"/>
    <property type="evidence" value="ECO:0007669"/>
    <property type="project" value="TreeGrafter"/>
</dbReference>
<dbReference type="InterPro" id="IPR001211">
    <property type="entry name" value="PLA2"/>
</dbReference>
<feature type="region of interest" description="Disordered" evidence="6">
    <location>
        <begin position="270"/>
        <end position="309"/>
    </location>
</feature>
<dbReference type="AlphaFoldDB" id="A0AA88AEA9"/>
<feature type="binding site" evidence="4">
    <location>
        <position position="58"/>
    </location>
    <ligand>
        <name>Ca(2+)</name>
        <dbReference type="ChEBI" id="CHEBI:29108"/>
    </ligand>
</feature>
<dbReference type="InterPro" id="IPR033113">
    <property type="entry name" value="PLA2_histidine"/>
</dbReference>
<dbReference type="PROSITE" id="PS00118">
    <property type="entry name" value="PA2_HIS"/>
    <property type="match status" value="1"/>
</dbReference>
<reference evidence="8" key="1">
    <citation type="submission" date="2023-07" db="EMBL/GenBank/DDBJ databases">
        <title>draft genome sequence of fig (Ficus carica).</title>
        <authorList>
            <person name="Takahashi T."/>
            <person name="Nishimura K."/>
        </authorList>
    </citation>
    <scope>NUCLEOTIDE SEQUENCE</scope>
</reference>